<dbReference type="EMBL" id="AYSO01000014">
    <property type="protein sequence ID" value="KIE47535.1"/>
    <property type="molecule type" value="Genomic_DNA"/>
</dbReference>
<organism evidence="2 3">
    <name type="scientific">Clostridium argentinense CDC 2741</name>
    <dbReference type="NCBI Taxonomy" id="1418104"/>
    <lineage>
        <taxon>Bacteria</taxon>
        <taxon>Bacillati</taxon>
        <taxon>Bacillota</taxon>
        <taxon>Clostridia</taxon>
        <taxon>Eubacteriales</taxon>
        <taxon>Clostridiaceae</taxon>
        <taxon>Clostridium</taxon>
    </lineage>
</organism>
<dbReference type="RefSeq" id="WP_039631667.1">
    <property type="nucleotide sequence ID" value="NZ_AYSO01000014.1"/>
</dbReference>
<sequence>MFCTNCGAFMDNDHSICLQCGIRQFTANKFCHNCGKKITSLQSTCVNCGIEINNLKQKIYFNGLIPPKVNLMSAFIYIVASLLIPGLGQILLGQVKKGFLILIVSAIIAAITFGAYSGMMNIISAIDTYFIHKKQQQGLAVREWEFF</sequence>
<evidence type="ECO:0000313" key="3">
    <source>
        <dbReference type="Proteomes" id="UP000031366"/>
    </source>
</evidence>
<keyword evidence="1" id="KW-0472">Membrane</keyword>
<dbReference type="AlphaFoldDB" id="A0A0C1UJT1"/>
<dbReference type="Proteomes" id="UP000031366">
    <property type="component" value="Unassembled WGS sequence"/>
</dbReference>
<keyword evidence="1" id="KW-0812">Transmembrane</keyword>
<evidence type="ECO:0000313" key="2">
    <source>
        <dbReference type="EMBL" id="KIE47535.1"/>
    </source>
</evidence>
<evidence type="ECO:0000256" key="1">
    <source>
        <dbReference type="SAM" id="Phobius"/>
    </source>
</evidence>
<accession>A0A0C1UJT1</accession>
<dbReference type="STRING" id="29341.RSJ17_09535"/>
<reference evidence="2 3" key="1">
    <citation type="journal article" date="2015" name="Infect. Genet. Evol.">
        <title>Genomic sequences of six botulinum neurotoxin-producing strains representing three clostridial species illustrate the mobility and diversity of botulinum neurotoxin genes.</title>
        <authorList>
            <person name="Smith T.J."/>
            <person name="Hill K.K."/>
            <person name="Xie G."/>
            <person name="Foley B.T."/>
            <person name="Williamson C.H."/>
            <person name="Foster J.T."/>
            <person name="Johnson S.L."/>
            <person name="Chertkov O."/>
            <person name="Teshima H."/>
            <person name="Gibbons H.S."/>
            <person name="Johnsky L.A."/>
            <person name="Karavis M.A."/>
            <person name="Smith L.A."/>
        </authorList>
    </citation>
    <scope>NUCLEOTIDE SEQUENCE [LARGE SCALE GENOMIC DNA]</scope>
    <source>
        <strain evidence="2 3">CDC 2741</strain>
    </source>
</reference>
<feature type="transmembrane region" description="Helical" evidence="1">
    <location>
        <begin position="74"/>
        <end position="92"/>
    </location>
</feature>
<feature type="transmembrane region" description="Helical" evidence="1">
    <location>
        <begin position="98"/>
        <end position="116"/>
    </location>
</feature>
<comment type="caution">
    <text evidence="2">The sequence shown here is derived from an EMBL/GenBank/DDBJ whole genome shotgun (WGS) entry which is preliminary data.</text>
</comment>
<dbReference type="OrthoDB" id="9816361at2"/>
<keyword evidence="1" id="KW-1133">Transmembrane helix</keyword>
<protein>
    <submittedName>
        <fullName evidence="2">Double zinc ribbon family protein</fullName>
    </submittedName>
</protein>
<keyword evidence="3" id="KW-1185">Reference proteome</keyword>
<name>A0A0C1UJT1_9CLOT</name>
<proteinExistence type="predicted"/>
<gene>
    <name evidence="2" type="ORF">U732_3174</name>
</gene>